<evidence type="ECO:0000313" key="3">
    <source>
        <dbReference type="Proteomes" id="UP000265566"/>
    </source>
</evidence>
<protein>
    <recommendedName>
        <fullName evidence="4">Transmembrane protein</fullName>
    </recommendedName>
</protein>
<evidence type="ECO:0000313" key="2">
    <source>
        <dbReference type="EMBL" id="RHN38711.1"/>
    </source>
</evidence>
<proteinExistence type="predicted"/>
<dbReference type="EMBL" id="PSQE01000008">
    <property type="protein sequence ID" value="RHN38711.1"/>
    <property type="molecule type" value="Genomic_DNA"/>
</dbReference>
<evidence type="ECO:0008006" key="4">
    <source>
        <dbReference type="Google" id="ProtNLM"/>
    </source>
</evidence>
<organism evidence="2 3">
    <name type="scientific">Medicago truncatula</name>
    <name type="common">Barrel medic</name>
    <name type="synonym">Medicago tribuloides</name>
    <dbReference type="NCBI Taxonomy" id="3880"/>
    <lineage>
        <taxon>Eukaryota</taxon>
        <taxon>Viridiplantae</taxon>
        <taxon>Streptophyta</taxon>
        <taxon>Embryophyta</taxon>
        <taxon>Tracheophyta</taxon>
        <taxon>Spermatophyta</taxon>
        <taxon>Magnoliopsida</taxon>
        <taxon>eudicotyledons</taxon>
        <taxon>Gunneridae</taxon>
        <taxon>Pentapetalae</taxon>
        <taxon>rosids</taxon>
        <taxon>fabids</taxon>
        <taxon>Fabales</taxon>
        <taxon>Fabaceae</taxon>
        <taxon>Papilionoideae</taxon>
        <taxon>50 kb inversion clade</taxon>
        <taxon>NPAAA clade</taxon>
        <taxon>Hologalegina</taxon>
        <taxon>IRL clade</taxon>
        <taxon>Trifolieae</taxon>
        <taxon>Medicago</taxon>
    </lineage>
</organism>
<dbReference type="AlphaFoldDB" id="A0A396GEI5"/>
<reference evidence="3" key="1">
    <citation type="journal article" date="2018" name="Nat. Plants">
        <title>Whole-genome landscape of Medicago truncatula symbiotic genes.</title>
        <authorList>
            <person name="Pecrix Y."/>
            <person name="Staton S.E."/>
            <person name="Sallet E."/>
            <person name="Lelandais-Briere C."/>
            <person name="Moreau S."/>
            <person name="Carrere S."/>
            <person name="Blein T."/>
            <person name="Jardinaud M.F."/>
            <person name="Latrasse D."/>
            <person name="Zouine M."/>
            <person name="Zahm M."/>
            <person name="Kreplak J."/>
            <person name="Mayjonade B."/>
            <person name="Satge C."/>
            <person name="Perez M."/>
            <person name="Cauet S."/>
            <person name="Marande W."/>
            <person name="Chantry-Darmon C."/>
            <person name="Lopez-Roques C."/>
            <person name="Bouchez O."/>
            <person name="Berard A."/>
            <person name="Debelle F."/>
            <person name="Munos S."/>
            <person name="Bendahmane A."/>
            <person name="Berges H."/>
            <person name="Niebel A."/>
            <person name="Buitink J."/>
            <person name="Frugier F."/>
            <person name="Benhamed M."/>
            <person name="Crespi M."/>
            <person name="Gouzy J."/>
            <person name="Gamas P."/>
        </authorList>
    </citation>
    <scope>NUCLEOTIDE SEQUENCE [LARGE SCALE GENOMIC DNA]</scope>
    <source>
        <strain evidence="3">cv. Jemalong A17</strain>
    </source>
</reference>
<keyword evidence="1" id="KW-0812">Transmembrane</keyword>
<name>A0A396GEI5_MEDTR</name>
<sequence>MYHALSIGVTIILFNCFTISFRVYNKRIPIKIVHNMSILIARSNKTNIVTRSYFVEHYHQSKLYRATRR</sequence>
<feature type="transmembrane region" description="Helical" evidence="1">
    <location>
        <begin position="6"/>
        <end position="24"/>
    </location>
</feature>
<gene>
    <name evidence="2" type="ORF">MtrunA17_Chr8g0336131</name>
</gene>
<comment type="caution">
    <text evidence="2">The sequence shown here is derived from an EMBL/GenBank/DDBJ whole genome shotgun (WGS) entry which is preliminary data.</text>
</comment>
<keyword evidence="1" id="KW-0472">Membrane</keyword>
<evidence type="ECO:0000256" key="1">
    <source>
        <dbReference type="SAM" id="Phobius"/>
    </source>
</evidence>
<accession>A0A396GEI5</accession>
<dbReference type="Proteomes" id="UP000265566">
    <property type="component" value="Chromosome 8"/>
</dbReference>
<keyword evidence="1" id="KW-1133">Transmembrane helix</keyword>
<dbReference type="Gramene" id="rna44672">
    <property type="protein sequence ID" value="RHN38711.1"/>
    <property type="gene ID" value="gene44672"/>
</dbReference>